<comment type="caution">
    <text evidence="1">The sequence shown here is derived from an EMBL/GenBank/DDBJ whole genome shotgun (WGS) entry which is preliminary data.</text>
</comment>
<name>A0A5B7H1G9_PORTR</name>
<accession>A0A5B7H1G9</accession>
<evidence type="ECO:0000313" key="1">
    <source>
        <dbReference type="EMBL" id="MPC66010.1"/>
    </source>
</evidence>
<dbReference type="AlphaFoldDB" id="A0A5B7H1G9"/>
<dbReference type="EMBL" id="VSRR010024154">
    <property type="protein sequence ID" value="MPC66010.1"/>
    <property type="molecule type" value="Genomic_DNA"/>
</dbReference>
<gene>
    <name evidence="1" type="ORF">E2C01_060153</name>
</gene>
<sequence>MIPGKNINSVMRSAQRWVSDKETAVIPGKIR</sequence>
<organism evidence="1 2">
    <name type="scientific">Portunus trituberculatus</name>
    <name type="common">Swimming crab</name>
    <name type="synonym">Neptunus trituberculatus</name>
    <dbReference type="NCBI Taxonomy" id="210409"/>
    <lineage>
        <taxon>Eukaryota</taxon>
        <taxon>Metazoa</taxon>
        <taxon>Ecdysozoa</taxon>
        <taxon>Arthropoda</taxon>
        <taxon>Crustacea</taxon>
        <taxon>Multicrustacea</taxon>
        <taxon>Malacostraca</taxon>
        <taxon>Eumalacostraca</taxon>
        <taxon>Eucarida</taxon>
        <taxon>Decapoda</taxon>
        <taxon>Pleocyemata</taxon>
        <taxon>Brachyura</taxon>
        <taxon>Eubrachyura</taxon>
        <taxon>Portunoidea</taxon>
        <taxon>Portunidae</taxon>
        <taxon>Portuninae</taxon>
        <taxon>Portunus</taxon>
    </lineage>
</organism>
<reference evidence="1 2" key="1">
    <citation type="submission" date="2019-05" db="EMBL/GenBank/DDBJ databases">
        <title>Another draft genome of Portunus trituberculatus and its Hox gene families provides insights of decapod evolution.</title>
        <authorList>
            <person name="Jeong J.-H."/>
            <person name="Song I."/>
            <person name="Kim S."/>
            <person name="Choi T."/>
            <person name="Kim D."/>
            <person name="Ryu S."/>
            <person name="Kim W."/>
        </authorList>
    </citation>
    <scope>NUCLEOTIDE SEQUENCE [LARGE SCALE GENOMIC DNA]</scope>
    <source>
        <tissue evidence="1">Muscle</tissue>
    </source>
</reference>
<proteinExistence type="predicted"/>
<dbReference type="Proteomes" id="UP000324222">
    <property type="component" value="Unassembled WGS sequence"/>
</dbReference>
<keyword evidence="2" id="KW-1185">Reference proteome</keyword>
<evidence type="ECO:0000313" key="2">
    <source>
        <dbReference type="Proteomes" id="UP000324222"/>
    </source>
</evidence>
<protein>
    <submittedName>
        <fullName evidence="1">Uncharacterized protein</fullName>
    </submittedName>
</protein>